<dbReference type="SUPFAM" id="SSF50998">
    <property type="entry name" value="Quinoprotein alcohol dehydrogenase-like"/>
    <property type="match status" value="1"/>
</dbReference>
<reference evidence="1 2" key="1">
    <citation type="submission" date="2022-07" db="EMBL/GenBank/DDBJ databases">
        <title>Mucilaginibacter sp. JC4.</title>
        <authorList>
            <person name="Le V."/>
            <person name="Ko S.-R."/>
            <person name="Ahn C.-Y."/>
            <person name="Oh H.-M."/>
        </authorList>
    </citation>
    <scope>NUCLEOTIDE SEQUENCE [LARGE SCALE GENOMIC DNA]</scope>
    <source>
        <strain evidence="1 2">JC4</strain>
    </source>
</reference>
<proteinExistence type="predicted"/>
<accession>A0ABT1SZ10</accession>
<dbReference type="RefSeq" id="WP_256537799.1">
    <property type="nucleotide sequence ID" value="NZ_JANHOH010000001.1"/>
</dbReference>
<keyword evidence="2" id="KW-1185">Reference proteome</keyword>
<sequence length="325" mass="36727">MEHQTITAGFITTICWTDNTIVDWASGYQYELNGHTNQMGLHYGFGDSAINSGNGEYVFIYKKLGTKGLLLKNGELVREINRSYYCSDVYEFPAAFATIDGKTYLIHCPIAYNQIDFEDVETGELITNVNGREPDDMFYSRLEVSPDGTYLMSKGWVWHPLDRVVVFNIKECINNPKMLDAPQLCPDTGAVEVCTAGFIDDNTVVIGSSDEFVDEEDIGQLPPGHICLWHLKSNQISKPVKVNGDFGNLFPINNNYVWDLYCFPKIIDINTGEILDQNKEINSGKQKSPIINNTDNFSSIIFNRQTKQIAIKSYEKIEVLTPDRI</sequence>
<name>A0ABT1SZ10_9SPHI</name>
<comment type="caution">
    <text evidence="1">The sequence shown here is derived from an EMBL/GenBank/DDBJ whole genome shotgun (WGS) entry which is preliminary data.</text>
</comment>
<protein>
    <submittedName>
        <fullName evidence="1">Uncharacterized protein</fullName>
    </submittedName>
</protein>
<gene>
    <name evidence="1" type="ORF">NPE20_06495</name>
</gene>
<evidence type="ECO:0000313" key="1">
    <source>
        <dbReference type="EMBL" id="MCQ6957596.1"/>
    </source>
</evidence>
<organism evidence="1 2">
    <name type="scientific">Mucilaginibacter aquariorum</name>
    <dbReference type="NCBI Taxonomy" id="2967225"/>
    <lineage>
        <taxon>Bacteria</taxon>
        <taxon>Pseudomonadati</taxon>
        <taxon>Bacteroidota</taxon>
        <taxon>Sphingobacteriia</taxon>
        <taxon>Sphingobacteriales</taxon>
        <taxon>Sphingobacteriaceae</taxon>
        <taxon>Mucilaginibacter</taxon>
    </lineage>
</organism>
<dbReference type="Proteomes" id="UP001204376">
    <property type="component" value="Unassembled WGS sequence"/>
</dbReference>
<dbReference type="EMBL" id="JANHOH010000001">
    <property type="protein sequence ID" value="MCQ6957596.1"/>
    <property type="molecule type" value="Genomic_DNA"/>
</dbReference>
<dbReference type="InterPro" id="IPR011047">
    <property type="entry name" value="Quinoprotein_ADH-like_sf"/>
</dbReference>
<evidence type="ECO:0000313" key="2">
    <source>
        <dbReference type="Proteomes" id="UP001204376"/>
    </source>
</evidence>